<dbReference type="InterPro" id="IPR000387">
    <property type="entry name" value="Tyr_Pase_dom"/>
</dbReference>
<keyword evidence="3" id="KW-0904">Protein phosphatase</keyword>
<sequence>MLSFTTPRVESSLVVKYAATIRPRDRLAVGRTASLIVPRLYLANLFTAQDAEQLSALGITHIVSVLETAPKLPPSMPHLKTLHISVTDTINTNILQYLDTTTEFIRDALSESEKNKVLVHCLVGMSRSATVVCAYLIATMSMIPDKAIGLVASQRIVASPNIGFRKQLEQYYARIFPKPPRSPSRMTRVSAGLAGRLRVWKSAAEPPRAQTVTQSRAVALEVVAEPQRDHPEDQRALDHDENEPH</sequence>
<dbReference type="PROSITE" id="PS50054">
    <property type="entry name" value="TYR_PHOSPHATASE_DUAL"/>
    <property type="match status" value="1"/>
</dbReference>
<evidence type="ECO:0000256" key="5">
    <source>
        <dbReference type="ARBA" id="ARBA00048336"/>
    </source>
</evidence>
<evidence type="ECO:0000313" key="10">
    <source>
        <dbReference type="Proteomes" id="UP000218811"/>
    </source>
</evidence>
<evidence type="ECO:0000256" key="3">
    <source>
        <dbReference type="ARBA" id="ARBA00022912"/>
    </source>
</evidence>
<dbReference type="InterPro" id="IPR029021">
    <property type="entry name" value="Prot-tyrosine_phosphatase-like"/>
</dbReference>
<keyword evidence="10" id="KW-1185">Reference proteome</keyword>
<accession>A0A2H3J294</accession>
<name>A0A2H3J294_WOLCO</name>
<dbReference type="Gene3D" id="3.90.190.10">
    <property type="entry name" value="Protein tyrosine phosphatase superfamily"/>
    <property type="match status" value="1"/>
</dbReference>
<dbReference type="InterPro" id="IPR016130">
    <property type="entry name" value="Tyr_Pase_AS"/>
</dbReference>
<dbReference type="SMART" id="SM00195">
    <property type="entry name" value="DSPc"/>
    <property type="match status" value="1"/>
</dbReference>
<proteinExistence type="inferred from homology"/>
<protein>
    <submittedName>
        <fullName evidence="9">Phosphotyrosine protein</fullName>
    </submittedName>
</protein>
<dbReference type="PROSITE" id="PS50056">
    <property type="entry name" value="TYR_PHOSPHATASE_2"/>
    <property type="match status" value="1"/>
</dbReference>
<reference evidence="9 10" key="1">
    <citation type="journal article" date="2012" name="Science">
        <title>The Paleozoic origin of enzymatic lignin decomposition reconstructed from 31 fungal genomes.</title>
        <authorList>
            <person name="Floudas D."/>
            <person name="Binder M."/>
            <person name="Riley R."/>
            <person name="Barry K."/>
            <person name="Blanchette R.A."/>
            <person name="Henrissat B."/>
            <person name="Martinez A.T."/>
            <person name="Otillar R."/>
            <person name="Spatafora J.W."/>
            <person name="Yadav J.S."/>
            <person name="Aerts A."/>
            <person name="Benoit I."/>
            <person name="Boyd A."/>
            <person name="Carlson A."/>
            <person name="Copeland A."/>
            <person name="Coutinho P.M."/>
            <person name="de Vries R.P."/>
            <person name="Ferreira P."/>
            <person name="Findley K."/>
            <person name="Foster B."/>
            <person name="Gaskell J."/>
            <person name="Glotzer D."/>
            <person name="Gorecki P."/>
            <person name="Heitman J."/>
            <person name="Hesse C."/>
            <person name="Hori C."/>
            <person name="Igarashi K."/>
            <person name="Jurgens J.A."/>
            <person name="Kallen N."/>
            <person name="Kersten P."/>
            <person name="Kohler A."/>
            <person name="Kuees U."/>
            <person name="Kumar T.K.A."/>
            <person name="Kuo A."/>
            <person name="LaButti K."/>
            <person name="Larrondo L.F."/>
            <person name="Lindquist E."/>
            <person name="Ling A."/>
            <person name="Lombard V."/>
            <person name="Lucas S."/>
            <person name="Lundell T."/>
            <person name="Martin R."/>
            <person name="McLaughlin D.J."/>
            <person name="Morgenstern I."/>
            <person name="Morin E."/>
            <person name="Murat C."/>
            <person name="Nagy L.G."/>
            <person name="Nolan M."/>
            <person name="Ohm R.A."/>
            <person name="Patyshakuliyeva A."/>
            <person name="Rokas A."/>
            <person name="Ruiz-Duenas F.J."/>
            <person name="Sabat G."/>
            <person name="Salamov A."/>
            <person name="Samejima M."/>
            <person name="Schmutz J."/>
            <person name="Slot J.C."/>
            <person name="St John F."/>
            <person name="Stenlid J."/>
            <person name="Sun H."/>
            <person name="Sun S."/>
            <person name="Syed K."/>
            <person name="Tsang A."/>
            <person name="Wiebenga A."/>
            <person name="Young D."/>
            <person name="Pisabarro A."/>
            <person name="Eastwood D.C."/>
            <person name="Martin F."/>
            <person name="Cullen D."/>
            <person name="Grigoriev I.V."/>
            <person name="Hibbett D.S."/>
        </authorList>
    </citation>
    <scope>NUCLEOTIDE SEQUENCE [LARGE SCALE GENOMIC DNA]</scope>
    <source>
        <strain evidence="9 10">MD-104</strain>
    </source>
</reference>
<keyword evidence="2" id="KW-0378">Hydrolase</keyword>
<comment type="catalytic activity">
    <reaction evidence="5">
        <text>O-phospho-L-threonyl-[protein] + H2O = L-threonyl-[protein] + phosphate</text>
        <dbReference type="Rhea" id="RHEA:47004"/>
        <dbReference type="Rhea" id="RHEA-COMP:11060"/>
        <dbReference type="Rhea" id="RHEA-COMP:11605"/>
        <dbReference type="ChEBI" id="CHEBI:15377"/>
        <dbReference type="ChEBI" id="CHEBI:30013"/>
        <dbReference type="ChEBI" id="CHEBI:43474"/>
        <dbReference type="ChEBI" id="CHEBI:61977"/>
        <dbReference type="EC" id="3.1.3.16"/>
    </reaction>
</comment>
<dbReference type="CDD" id="cd14498">
    <property type="entry name" value="DSP"/>
    <property type="match status" value="1"/>
</dbReference>
<feature type="domain" description="Tyrosine-protein phosphatase" evidence="7">
    <location>
        <begin position="32"/>
        <end position="177"/>
    </location>
</feature>
<dbReference type="InterPro" id="IPR000340">
    <property type="entry name" value="Dual-sp_phosphatase_cat-dom"/>
</dbReference>
<dbReference type="STRING" id="742152.A0A2H3J294"/>
<dbReference type="AlphaFoldDB" id="A0A2H3J294"/>
<dbReference type="OrthoDB" id="2017893at2759"/>
<dbReference type="PROSITE" id="PS00383">
    <property type="entry name" value="TYR_PHOSPHATASE_1"/>
    <property type="match status" value="1"/>
</dbReference>
<dbReference type="GO" id="GO:0004722">
    <property type="term" value="F:protein serine/threonine phosphatase activity"/>
    <property type="evidence" value="ECO:0007669"/>
    <property type="project" value="UniProtKB-EC"/>
</dbReference>
<dbReference type="PANTHER" id="PTHR45948:SF2">
    <property type="entry name" value="DUAL SPECIFICITY PROTEIN PHOSPHATASE"/>
    <property type="match status" value="1"/>
</dbReference>
<dbReference type="GO" id="GO:0004725">
    <property type="term" value="F:protein tyrosine phosphatase activity"/>
    <property type="evidence" value="ECO:0007669"/>
    <property type="project" value="TreeGrafter"/>
</dbReference>
<evidence type="ECO:0000256" key="6">
    <source>
        <dbReference type="SAM" id="MobiDB-lite"/>
    </source>
</evidence>
<dbReference type="OMA" id="KAFLSMY"/>
<dbReference type="SUPFAM" id="SSF52799">
    <property type="entry name" value="(Phosphotyrosine protein) phosphatases II"/>
    <property type="match status" value="1"/>
</dbReference>
<evidence type="ECO:0000256" key="1">
    <source>
        <dbReference type="ARBA" id="ARBA00008601"/>
    </source>
</evidence>
<evidence type="ECO:0000313" key="9">
    <source>
        <dbReference type="EMBL" id="PCH36352.1"/>
    </source>
</evidence>
<comment type="similarity">
    <text evidence="1">Belongs to the protein-tyrosine phosphatase family. Non-receptor class dual specificity subfamily.</text>
</comment>
<dbReference type="InterPro" id="IPR020422">
    <property type="entry name" value="TYR_PHOSPHATASE_DUAL_dom"/>
</dbReference>
<evidence type="ECO:0000259" key="8">
    <source>
        <dbReference type="PROSITE" id="PS50056"/>
    </source>
</evidence>
<dbReference type="PANTHER" id="PTHR45948">
    <property type="entry name" value="DUAL SPECIFICITY PROTEIN PHOSPHATASE DDB_G0269404-RELATED"/>
    <property type="match status" value="1"/>
</dbReference>
<comment type="catalytic activity">
    <reaction evidence="4">
        <text>O-phospho-L-seryl-[protein] + H2O = L-seryl-[protein] + phosphate</text>
        <dbReference type="Rhea" id="RHEA:20629"/>
        <dbReference type="Rhea" id="RHEA-COMP:9863"/>
        <dbReference type="Rhea" id="RHEA-COMP:11604"/>
        <dbReference type="ChEBI" id="CHEBI:15377"/>
        <dbReference type="ChEBI" id="CHEBI:29999"/>
        <dbReference type="ChEBI" id="CHEBI:43474"/>
        <dbReference type="ChEBI" id="CHEBI:83421"/>
        <dbReference type="EC" id="3.1.3.16"/>
    </reaction>
</comment>
<dbReference type="GO" id="GO:0005829">
    <property type="term" value="C:cytosol"/>
    <property type="evidence" value="ECO:0007669"/>
    <property type="project" value="TreeGrafter"/>
</dbReference>
<dbReference type="EMBL" id="KB467876">
    <property type="protein sequence ID" value="PCH36352.1"/>
    <property type="molecule type" value="Genomic_DNA"/>
</dbReference>
<feature type="domain" description="Tyrosine specific protein phosphatases" evidence="8">
    <location>
        <begin position="95"/>
        <end position="172"/>
    </location>
</feature>
<gene>
    <name evidence="9" type="ORF">WOLCODRAFT_108586</name>
</gene>
<dbReference type="GO" id="GO:0007165">
    <property type="term" value="P:signal transduction"/>
    <property type="evidence" value="ECO:0007669"/>
    <property type="project" value="TreeGrafter"/>
</dbReference>
<evidence type="ECO:0000259" key="7">
    <source>
        <dbReference type="PROSITE" id="PS50054"/>
    </source>
</evidence>
<evidence type="ECO:0000256" key="4">
    <source>
        <dbReference type="ARBA" id="ARBA00047761"/>
    </source>
</evidence>
<dbReference type="PRINTS" id="PR01908">
    <property type="entry name" value="ADSPHPHTASE"/>
</dbReference>
<feature type="region of interest" description="Disordered" evidence="6">
    <location>
        <begin position="223"/>
        <end position="245"/>
    </location>
</feature>
<feature type="compositionally biased region" description="Basic and acidic residues" evidence="6">
    <location>
        <begin position="226"/>
        <end position="245"/>
    </location>
</feature>
<dbReference type="Pfam" id="PF00782">
    <property type="entry name" value="DSPc"/>
    <property type="match status" value="1"/>
</dbReference>
<organism evidence="9 10">
    <name type="scientific">Wolfiporia cocos (strain MD-104)</name>
    <name type="common">Brown rot fungus</name>
    <dbReference type="NCBI Taxonomy" id="742152"/>
    <lineage>
        <taxon>Eukaryota</taxon>
        <taxon>Fungi</taxon>
        <taxon>Dikarya</taxon>
        <taxon>Basidiomycota</taxon>
        <taxon>Agaricomycotina</taxon>
        <taxon>Agaricomycetes</taxon>
        <taxon>Polyporales</taxon>
        <taxon>Phaeolaceae</taxon>
        <taxon>Wolfiporia</taxon>
    </lineage>
</organism>
<evidence type="ECO:0000256" key="2">
    <source>
        <dbReference type="ARBA" id="ARBA00022801"/>
    </source>
</evidence>
<dbReference type="Proteomes" id="UP000218811">
    <property type="component" value="Unassembled WGS sequence"/>
</dbReference>